<sequence>MANIALRIGVNAVALWLTALVVPGIRLGESATSTGNQIVTILLVAAVFGVVNAFMKPVVTFFSIPFIVLTLGLFLIVVNAAMLVITAWLAGVLGLDFSVDNFFWSAILGSLVLSFVSWVLATLVPERPTNQLR</sequence>
<keyword evidence="1" id="KW-0472">Membrane</keyword>
<keyword evidence="1" id="KW-1133">Transmembrane helix</keyword>
<dbReference type="PANTHER" id="PTHR37309">
    <property type="entry name" value="SLR0284 PROTEIN"/>
    <property type="match status" value="1"/>
</dbReference>
<keyword evidence="1" id="KW-0812">Transmembrane</keyword>
<dbReference type="EMBL" id="BAHD01000054">
    <property type="protein sequence ID" value="GAB96999.1"/>
    <property type="molecule type" value="Genomic_DNA"/>
</dbReference>
<dbReference type="Pfam" id="PF04020">
    <property type="entry name" value="Phage_holin_4_2"/>
    <property type="match status" value="1"/>
</dbReference>
<accession>K6XDT8</accession>
<feature type="transmembrane region" description="Helical" evidence="1">
    <location>
        <begin position="67"/>
        <end position="90"/>
    </location>
</feature>
<dbReference type="InterPro" id="IPR007165">
    <property type="entry name" value="Phage_holin_4_2"/>
</dbReference>
<evidence type="ECO:0000313" key="3">
    <source>
        <dbReference type="Proteomes" id="UP000008366"/>
    </source>
</evidence>
<proteinExistence type="predicted"/>
<organism evidence="2 3">
    <name type="scientific">Kineosphaera limosa NBRC 100340</name>
    <dbReference type="NCBI Taxonomy" id="1184609"/>
    <lineage>
        <taxon>Bacteria</taxon>
        <taxon>Bacillati</taxon>
        <taxon>Actinomycetota</taxon>
        <taxon>Actinomycetes</taxon>
        <taxon>Micrococcales</taxon>
        <taxon>Dermatophilaceae</taxon>
        <taxon>Kineosphaera</taxon>
    </lineage>
</organism>
<gene>
    <name evidence="2" type="ORF">KILIM_054_00090</name>
</gene>
<evidence type="ECO:0000313" key="2">
    <source>
        <dbReference type="EMBL" id="GAB96999.1"/>
    </source>
</evidence>
<dbReference type="eggNOG" id="COG1950">
    <property type="taxonomic scope" value="Bacteria"/>
</dbReference>
<protein>
    <recommendedName>
        <fullName evidence="4">Phage holin family protein</fullName>
    </recommendedName>
</protein>
<keyword evidence="3" id="KW-1185">Reference proteome</keyword>
<feature type="transmembrane region" description="Helical" evidence="1">
    <location>
        <begin position="38"/>
        <end position="55"/>
    </location>
</feature>
<dbReference type="PANTHER" id="PTHR37309:SF1">
    <property type="entry name" value="SLR0284 PROTEIN"/>
    <property type="match status" value="1"/>
</dbReference>
<feature type="transmembrane region" description="Helical" evidence="1">
    <location>
        <begin position="102"/>
        <end position="124"/>
    </location>
</feature>
<reference evidence="2 3" key="1">
    <citation type="submission" date="2012-08" db="EMBL/GenBank/DDBJ databases">
        <title>Whole genome shotgun sequence of Kineosphaera limosa NBRC 100340.</title>
        <authorList>
            <person name="Yoshida I."/>
            <person name="Isaki S."/>
            <person name="Hosoyama A."/>
            <person name="Tsuchikane K."/>
            <person name="Katsumata H."/>
            <person name="Ando Y."/>
            <person name="Ohji S."/>
            <person name="Hamada M."/>
            <person name="Tamura T."/>
            <person name="Yamazoe A."/>
            <person name="Yamazaki S."/>
            <person name="Fujita N."/>
        </authorList>
    </citation>
    <scope>NUCLEOTIDE SEQUENCE [LARGE SCALE GENOMIC DNA]</scope>
    <source>
        <strain evidence="2 3">NBRC 100340</strain>
    </source>
</reference>
<evidence type="ECO:0000256" key="1">
    <source>
        <dbReference type="SAM" id="Phobius"/>
    </source>
</evidence>
<dbReference type="Proteomes" id="UP000008366">
    <property type="component" value="Unassembled WGS sequence"/>
</dbReference>
<dbReference type="OrthoDB" id="9810847at2"/>
<evidence type="ECO:0008006" key="4">
    <source>
        <dbReference type="Google" id="ProtNLM"/>
    </source>
</evidence>
<comment type="caution">
    <text evidence="2">The sequence shown here is derived from an EMBL/GenBank/DDBJ whole genome shotgun (WGS) entry which is preliminary data.</text>
</comment>
<dbReference type="RefSeq" id="WP_006593531.1">
    <property type="nucleotide sequence ID" value="NZ_BAHD01000054.1"/>
</dbReference>
<name>K6XDT8_9MICO</name>
<dbReference type="AlphaFoldDB" id="K6XDT8"/>
<dbReference type="STRING" id="1184609.KILIM_054_00090"/>